<comment type="caution">
    <text evidence="2">The sequence shown here is derived from an EMBL/GenBank/DDBJ whole genome shotgun (WGS) entry which is preliminary data.</text>
</comment>
<reference evidence="2" key="1">
    <citation type="submission" date="2023-03" db="EMBL/GenBank/DDBJ databases">
        <title>Massive genome expansion in bonnet fungi (Mycena s.s.) driven by repeated elements and novel gene families across ecological guilds.</title>
        <authorList>
            <consortium name="Lawrence Berkeley National Laboratory"/>
            <person name="Harder C.B."/>
            <person name="Miyauchi S."/>
            <person name="Viragh M."/>
            <person name="Kuo A."/>
            <person name="Thoen E."/>
            <person name="Andreopoulos B."/>
            <person name="Lu D."/>
            <person name="Skrede I."/>
            <person name="Drula E."/>
            <person name="Henrissat B."/>
            <person name="Morin E."/>
            <person name="Kohler A."/>
            <person name="Barry K."/>
            <person name="LaButti K."/>
            <person name="Morin E."/>
            <person name="Salamov A."/>
            <person name="Lipzen A."/>
            <person name="Mereny Z."/>
            <person name="Hegedus B."/>
            <person name="Baldrian P."/>
            <person name="Stursova M."/>
            <person name="Weitz H."/>
            <person name="Taylor A."/>
            <person name="Grigoriev I.V."/>
            <person name="Nagy L.G."/>
            <person name="Martin F."/>
            <person name="Kauserud H."/>
        </authorList>
    </citation>
    <scope>NUCLEOTIDE SEQUENCE</scope>
    <source>
        <strain evidence="2">9144</strain>
    </source>
</reference>
<keyword evidence="3" id="KW-1185">Reference proteome</keyword>
<feature type="compositionally biased region" description="Low complexity" evidence="1">
    <location>
        <begin position="248"/>
        <end position="258"/>
    </location>
</feature>
<gene>
    <name evidence="2" type="ORF">GGX14DRAFT_576732</name>
</gene>
<evidence type="ECO:0000256" key="1">
    <source>
        <dbReference type="SAM" id="MobiDB-lite"/>
    </source>
</evidence>
<organism evidence="2 3">
    <name type="scientific">Mycena pura</name>
    <dbReference type="NCBI Taxonomy" id="153505"/>
    <lineage>
        <taxon>Eukaryota</taxon>
        <taxon>Fungi</taxon>
        <taxon>Dikarya</taxon>
        <taxon>Basidiomycota</taxon>
        <taxon>Agaricomycotina</taxon>
        <taxon>Agaricomycetes</taxon>
        <taxon>Agaricomycetidae</taxon>
        <taxon>Agaricales</taxon>
        <taxon>Marasmiineae</taxon>
        <taxon>Mycenaceae</taxon>
        <taxon>Mycena</taxon>
    </lineage>
</organism>
<feature type="region of interest" description="Disordered" evidence="1">
    <location>
        <begin position="471"/>
        <end position="532"/>
    </location>
</feature>
<protein>
    <submittedName>
        <fullName evidence="2">Uncharacterized protein</fullName>
    </submittedName>
</protein>
<proteinExistence type="predicted"/>
<feature type="region of interest" description="Disordered" evidence="1">
    <location>
        <begin position="236"/>
        <end position="258"/>
    </location>
</feature>
<dbReference type="AlphaFoldDB" id="A0AAD6UTD3"/>
<evidence type="ECO:0000313" key="2">
    <source>
        <dbReference type="EMBL" id="KAJ7194078.1"/>
    </source>
</evidence>
<evidence type="ECO:0000313" key="3">
    <source>
        <dbReference type="Proteomes" id="UP001219525"/>
    </source>
</evidence>
<dbReference type="Proteomes" id="UP001219525">
    <property type="component" value="Unassembled WGS sequence"/>
</dbReference>
<accession>A0AAD6UTD3</accession>
<dbReference type="EMBL" id="JARJCW010000102">
    <property type="protein sequence ID" value="KAJ7194078.1"/>
    <property type="molecule type" value="Genomic_DNA"/>
</dbReference>
<name>A0AAD6UTD3_9AGAR</name>
<sequence length="1054" mass="115794">MSDYYVQGRFYLPPRNECLLCDCGGSTFIVDSDLRASPLAPDTLCTFKTTHETPTTIAGGVPIAVSTVAAFLAHPPDGCPTPCVISVIENGSYIKGRQATPAAPFSAPAAHGGAQHSTPAATLPGAATMAIPTINRTGLFTGNPFHKQSESVNPLAKSMPSVGPTIQSTSSQSYVNSFTFSDDPSPAPGPLPSLPSPLTAFIPNSRFPAISRFQEQGPHQGTVREQRMASIGRMNAAAGPHSPRRKAATASAGNGFGASSSATDSAAVELDSPAPPGIVKYLFCILPYVHTSHKKSQSDIIVTPEYKFTTTEELPTLLRVLRSHGLVVAVEIMERMKKGTNFWALADTSIRQCLTTCGIVIRFAAQHPPPYTFEHSPWEVVGPRAPIQAHNRVFSPLGLLERDFTHVELSGHTKRVRHPNEGSIRLIFVAPRWGHLQGPLPGERHEPYAPVHPCFPLRVFEATGLLGTEEDDSKVDCFDECPGAGGDRDDSDSDDNTTLAPEPRSVFPSGLPLKRESAPQEDENPPKRQKSITIIDDEEIVVISDTDSEMDDAEDETAPDSPDSTALLRELIETAGTGPVQRLSYNEVLEIQTLIMITSGNPDAIIPLEVSGPTVEAVAATLLEMLQWYHEHPDMDDYLDSRSDKSVDLTVPMIPAGIFHTGRKFNVYTDPNNRDSGANGEGPQRAVYVAGLNARLKDGSRWAPSSGFYYRPQLHSIPDLPKPARRMAFTLDGTWAAMFLIQLGVGPDPLCPFFILAAMQTDRNWVADLTLSYINALDPTAALLLAPWFQITPDQTFKFPRDSAHPELALAAHHLGIALTEFSTARSVEEHRALHLRLLCHFFYGTYDPWAHPEFKAFVTGFDLRLKGNHTLLSHFTRVDKAKAFLVSVYNRRIQSVDQAIGIISFTTPDSVDTLRDLLYEQFQLRFLRWIRGTGYPQSLRGTFIESKKHRAERKNPLIRAQSFISSISGMPMIPLDPIHRFTIRLAHDTDAANDSPITLHFHDCTDVLDISINRWLENVPLQPVKFDDLTTVTDFDHWMSAECSLAGADYNDI</sequence>